<organism evidence="2 3">
    <name type="scientific">Bacillus seohaeanensis</name>
    <dbReference type="NCBI Taxonomy" id="284580"/>
    <lineage>
        <taxon>Bacteria</taxon>
        <taxon>Bacillati</taxon>
        <taxon>Bacillota</taxon>
        <taxon>Bacilli</taxon>
        <taxon>Bacillales</taxon>
        <taxon>Bacillaceae</taxon>
        <taxon>Bacillus</taxon>
    </lineage>
</organism>
<gene>
    <name evidence="2" type="ORF">ACFSUL_06760</name>
</gene>
<evidence type="ECO:0000259" key="1">
    <source>
        <dbReference type="PROSITE" id="PS51186"/>
    </source>
</evidence>
<evidence type="ECO:0000313" key="2">
    <source>
        <dbReference type="EMBL" id="MFD2680453.1"/>
    </source>
</evidence>
<dbReference type="CDD" id="cd04301">
    <property type="entry name" value="NAT_SF"/>
    <property type="match status" value="1"/>
</dbReference>
<dbReference type="Proteomes" id="UP001597506">
    <property type="component" value="Unassembled WGS sequence"/>
</dbReference>
<dbReference type="Pfam" id="PF13302">
    <property type="entry name" value="Acetyltransf_3"/>
    <property type="match status" value="1"/>
</dbReference>
<dbReference type="RefSeq" id="WP_377933865.1">
    <property type="nucleotide sequence ID" value="NZ_JBHUMF010000015.1"/>
</dbReference>
<keyword evidence="2" id="KW-0808">Transferase</keyword>
<protein>
    <submittedName>
        <fullName evidence="2">GNAT family N-acetyltransferase</fullName>
        <ecNumber evidence="2">2.3.-.-</ecNumber>
    </submittedName>
</protein>
<keyword evidence="2" id="KW-0012">Acyltransferase</keyword>
<proteinExistence type="predicted"/>
<evidence type="ECO:0000313" key="3">
    <source>
        <dbReference type="Proteomes" id="UP001597506"/>
    </source>
</evidence>
<dbReference type="InterPro" id="IPR016181">
    <property type="entry name" value="Acyl_CoA_acyltransferase"/>
</dbReference>
<feature type="domain" description="N-acetyltransferase" evidence="1">
    <location>
        <begin position="2"/>
        <end position="167"/>
    </location>
</feature>
<keyword evidence="3" id="KW-1185">Reference proteome</keyword>
<dbReference type="PANTHER" id="PTHR43415">
    <property type="entry name" value="SPERMIDINE N(1)-ACETYLTRANSFERASE"/>
    <property type="match status" value="1"/>
</dbReference>
<sequence>MIKLKEFKKSDIEQLCSWVSNATPEFVMQWAGPSLEYPVTIERLNRYLIDSSKSESYMYIFKALNENNNAIGHISLGKIDHQKHSARIGRVLVGEKNARGNGYGEMMVNEVVKFGFKQLNLYSICLGVFDFNSSAIRCYEKCGFVKTEVLPEYRKVGREYWNLVEMRILKRDWEKIGG</sequence>
<accession>A0ABW5RP33</accession>
<dbReference type="InterPro" id="IPR000182">
    <property type="entry name" value="GNAT_dom"/>
</dbReference>
<dbReference type="PROSITE" id="PS51186">
    <property type="entry name" value="GNAT"/>
    <property type="match status" value="1"/>
</dbReference>
<dbReference type="GO" id="GO:0016746">
    <property type="term" value="F:acyltransferase activity"/>
    <property type="evidence" value="ECO:0007669"/>
    <property type="project" value="UniProtKB-KW"/>
</dbReference>
<reference evidence="3" key="1">
    <citation type="journal article" date="2019" name="Int. J. Syst. Evol. Microbiol.">
        <title>The Global Catalogue of Microorganisms (GCM) 10K type strain sequencing project: providing services to taxonomists for standard genome sequencing and annotation.</title>
        <authorList>
            <consortium name="The Broad Institute Genomics Platform"/>
            <consortium name="The Broad Institute Genome Sequencing Center for Infectious Disease"/>
            <person name="Wu L."/>
            <person name="Ma J."/>
        </authorList>
    </citation>
    <scope>NUCLEOTIDE SEQUENCE [LARGE SCALE GENOMIC DNA]</scope>
    <source>
        <strain evidence="3">KCTC 3913</strain>
    </source>
</reference>
<name>A0ABW5RP33_9BACI</name>
<comment type="caution">
    <text evidence="2">The sequence shown here is derived from an EMBL/GenBank/DDBJ whole genome shotgun (WGS) entry which is preliminary data.</text>
</comment>
<dbReference type="SUPFAM" id="SSF55729">
    <property type="entry name" value="Acyl-CoA N-acyltransferases (Nat)"/>
    <property type="match status" value="1"/>
</dbReference>
<dbReference type="EMBL" id="JBHUMF010000015">
    <property type="protein sequence ID" value="MFD2680453.1"/>
    <property type="molecule type" value="Genomic_DNA"/>
</dbReference>
<dbReference type="EC" id="2.3.-.-" evidence="2"/>
<dbReference type="PANTHER" id="PTHR43415:SF5">
    <property type="entry name" value="ACETYLTRANSFERASE"/>
    <property type="match status" value="1"/>
</dbReference>
<dbReference type="Gene3D" id="3.40.630.30">
    <property type="match status" value="1"/>
</dbReference>